<dbReference type="AlphaFoldDB" id="A0A0B0MH23"/>
<name>A0A0B0MH23_GOSAR</name>
<dbReference type="Proteomes" id="UP000032142">
    <property type="component" value="Unassembled WGS sequence"/>
</dbReference>
<proteinExistence type="predicted"/>
<dbReference type="EMBL" id="KN439074">
    <property type="protein sequence ID" value="KHG26907.1"/>
    <property type="molecule type" value="Genomic_DNA"/>
</dbReference>
<evidence type="ECO:0000313" key="2">
    <source>
        <dbReference type="EMBL" id="KHG26907.1"/>
    </source>
</evidence>
<reference evidence="1" key="1">
    <citation type="submission" date="2014-09" db="EMBL/GenBank/DDBJ databases">
        <title>G. arboreum L. cv. AKA8401 A2 genome assembly version 1.0.</title>
        <authorList>
            <person name="Mudge J."/>
            <person name="Ramaraj T."/>
            <person name="Lindquist I.E."/>
            <person name="Bharti A.K."/>
            <person name="Sundararajan A."/>
            <person name="Cameron C.T."/>
            <person name="Woodward J.E."/>
            <person name="May G.D."/>
            <person name="Brubaker C."/>
            <person name="Broadhvest J."/>
            <person name="Wilkins T.A."/>
        </authorList>
    </citation>
    <scope>NUCLEOTIDE SEQUENCE</scope>
</reference>
<gene>
    <name evidence="2" type="ORF">F383_09797</name>
    <name evidence="1" type="ORF">F383_16929</name>
</gene>
<evidence type="ECO:0000313" key="3">
    <source>
        <dbReference type="Proteomes" id="UP000032142"/>
    </source>
</evidence>
<dbReference type="EMBL" id="JRRC01111527">
    <property type="protein sequence ID" value="KHG00090.1"/>
    <property type="molecule type" value="Genomic_DNA"/>
</dbReference>
<evidence type="ECO:0000313" key="1">
    <source>
        <dbReference type="EMBL" id="KHG00090.1"/>
    </source>
</evidence>
<accession>A0A0B0MH23</accession>
<keyword evidence="3" id="KW-1185">Reference proteome</keyword>
<reference evidence="3" key="2">
    <citation type="submission" date="2014-09" db="EMBL/GenBank/DDBJ databases">
        <authorList>
            <person name="Mudge J."/>
            <person name="Ramaraj T."/>
            <person name="Lindquist I.E."/>
            <person name="Bharti A.K."/>
            <person name="Sundararajan A."/>
            <person name="Cameron C.T."/>
            <person name="Woodward J.E."/>
            <person name="May G.D."/>
            <person name="Brubaker C."/>
            <person name="Broadhvest J."/>
            <person name="Wilkins T.A."/>
        </authorList>
    </citation>
    <scope>NUCLEOTIDE SEQUENCE</scope>
    <source>
        <strain evidence="3">cv. AKA8401</strain>
    </source>
</reference>
<protein>
    <submittedName>
        <fullName evidence="1">Uncharacterized protein</fullName>
    </submittedName>
</protein>
<sequence>MTCRESKSCFVIEQNLKRWFIDSVPSRHNGQAPGLGRFLLG</sequence>
<organism evidence="1 3">
    <name type="scientific">Gossypium arboreum</name>
    <name type="common">Tree cotton</name>
    <name type="synonym">Gossypium nanking</name>
    <dbReference type="NCBI Taxonomy" id="29729"/>
    <lineage>
        <taxon>Eukaryota</taxon>
        <taxon>Viridiplantae</taxon>
        <taxon>Streptophyta</taxon>
        <taxon>Embryophyta</taxon>
        <taxon>Tracheophyta</taxon>
        <taxon>Spermatophyta</taxon>
        <taxon>Magnoliopsida</taxon>
        <taxon>eudicotyledons</taxon>
        <taxon>Gunneridae</taxon>
        <taxon>Pentapetalae</taxon>
        <taxon>rosids</taxon>
        <taxon>malvids</taxon>
        <taxon>Malvales</taxon>
        <taxon>Malvaceae</taxon>
        <taxon>Malvoideae</taxon>
        <taxon>Gossypium</taxon>
    </lineage>
</organism>